<dbReference type="CDD" id="cd06218">
    <property type="entry name" value="DHOD_e_trans"/>
    <property type="match status" value="1"/>
</dbReference>
<dbReference type="EMBL" id="MJIE01000001">
    <property type="protein sequence ID" value="OLR56256.1"/>
    <property type="molecule type" value="Genomic_DNA"/>
</dbReference>
<keyword evidence="3 11" id="KW-0285">Flavoprotein</keyword>
<evidence type="ECO:0000256" key="3">
    <source>
        <dbReference type="ARBA" id="ARBA00022630"/>
    </source>
</evidence>
<organism evidence="14 15">
    <name type="scientific">Hornefia porci</name>
    <dbReference type="NCBI Taxonomy" id="2652292"/>
    <lineage>
        <taxon>Bacteria</taxon>
        <taxon>Bacillati</taxon>
        <taxon>Bacillota</taxon>
        <taxon>Clostridia</taxon>
        <taxon>Peptostreptococcales</taxon>
        <taxon>Anaerovoracaceae</taxon>
        <taxon>Hornefia</taxon>
    </lineage>
</organism>
<dbReference type="Gene3D" id="2.40.30.10">
    <property type="entry name" value="Translation factors"/>
    <property type="match status" value="1"/>
</dbReference>
<dbReference type="InterPro" id="IPR017927">
    <property type="entry name" value="FAD-bd_FR_type"/>
</dbReference>
<evidence type="ECO:0000256" key="1">
    <source>
        <dbReference type="ARBA" id="ARBA00006422"/>
    </source>
</evidence>
<feature type="binding site" evidence="11">
    <location>
        <begin position="63"/>
        <end position="65"/>
    </location>
    <ligand>
        <name>FAD</name>
        <dbReference type="ChEBI" id="CHEBI:57692"/>
    </ligand>
</feature>
<dbReference type="AlphaFoldDB" id="A0A1Q9JJ75"/>
<evidence type="ECO:0000256" key="5">
    <source>
        <dbReference type="ARBA" id="ARBA00022723"/>
    </source>
</evidence>
<evidence type="ECO:0000256" key="9">
    <source>
        <dbReference type="ARBA" id="ARBA00023014"/>
    </source>
</evidence>
<evidence type="ECO:0000256" key="12">
    <source>
        <dbReference type="PIRSR" id="PIRSR006816-2"/>
    </source>
</evidence>
<feature type="domain" description="FAD-binding FR-type" evidence="13">
    <location>
        <begin position="1"/>
        <end position="95"/>
    </location>
</feature>
<evidence type="ECO:0000313" key="14">
    <source>
        <dbReference type="EMBL" id="OLR56256.1"/>
    </source>
</evidence>
<reference evidence="14 15" key="1">
    <citation type="journal article" date="2016" name="Appl. Environ. Microbiol.">
        <title>Function and Phylogeny of Bacterial Butyryl Coenzyme A:Acetate Transferases and Their Diversity in the Proximal Colon of Swine.</title>
        <authorList>
            <person name="Trachsel J."/>
            <person name="Bayles D.O."/>
            <person name="Looft T."/>
            <person name="Levine U.Y."/>
            <person name="Allen H.K."/>
        </authorList>
    </citation>
    <scope>NUCLEOTIDE SEQUENCE [LARGE SCALE GENOMIC DNA]</scope>
    <source>
        <strain evidence="14 15">68-3-10</strain>
    </source>
</reference>
<comment type="similarity">
    <text evidence="1">Belongs to the PyrK family.</text>
</comment>
<dbReference type="InterPro" id="IPR019480">
    <property type="entry name" value="Dihydroorotate_DH_Fe-S-bd"/>
</dbReference>
<dbReference type="InterPro" id="IPR001433">
    <property type="entry name" value="OxRdtase_FAD/NAD-bd"/>
</dbReference>
<evidence type="ECO:0000256" key="2">
    <source>
        <dbReference type="ARBA" id="ARBA00022448"/>
    </source>
</evidence>
<dbReference type="RefSeq" id="WP_075713701.1">
    <property type="nucleotide sequence ID" value="NZ_MJIE01000001.1"/>
</dbReference>
<evidence type="ECO:0000256" key="10">
    <source>
        <dbReference type="ARBA" id="ARBA00034078"/>
    </source>
</evidence>
<protein>
    <submittedName>
        <fullName evidence="14">Dihydroorotate oxidase</fullName>
    </submittedName>
</protein>
<comment type="caution">
    <text evidence="14">The sequence shown here is derived from an EMBL/GenBank/DDBJ whole genome shotgun (WGS) entry which is preliminary data.</text>
</comment>
<keyword evidence="4 12" id="KW-0001">2Fe-2S</keyword>
<dbReference type="Proteomes" id="UP000187404">
    <property type="component" value="Unassembled WGS sequence"/>
</dbReference>
<dbReference type="Pfam" id="PF10418">
    <property type="entry name" value="DHODB_Fe-S_bind"/>
    <property type="match status" value="1"/>
</dbReference>
<feature type="binding site" evidence="12">
    <location>
        <position position="217"/>
    </location>
    <ligand>
        <name>[2Fe-2S] cluster</name>
        <dbReference type="ChEBI" id="CHEBI:190135"/>
    </ligand>
</feature>
<dbReference type="InterPro" id="IPR017938">
    <property type="entry name" value="Riboflavin_synthase-like_b-brl"/>
</dbReference>
<evidence type="ECO:0000256" key="11">
    <source>
        <dbReference type="PIRSR" id="PIRSR006816-1"/>
    </source>
</evidence>
<keyword evidence="15" id="KW-1185">Reference proteome</keyword>
<keyword evidence="5 12" id="KW-0479">Metal-binding</keyword>
<sequence>MKQQYLTVRSVNEIQKNIYKMKLSGNCTEISAPGQFINIRLAGFYLRRPISIASWDAASLTIVFRTVGAGTEALSRVEPGTSLDVLMPLGNGFDLTKGGSSPLLIGGGIGLPPVYGLARAMVQEGMTPRVIAGFNTKNDVILTKDFNFLGIEPVITTMDGSEGLRGTVTDAAADADTGYVYACGPEPMLKAVYDICGDGQFSFEARMACGFGACMGCSCKTKYGYKRICTDGPVLQKEEIIW</sequence>
<dbReference type="PANTHER" id="PTHR43513">
    <property type="entry name" value="DIHYDROOROTATE DEHYDROGENASE B (NAD(+)), ELECTRON TRANSFER SUBUNIT"/>
    <property type="match status" value="1"/>
</dbReference>
<dbReference type="InterPro" id="IPR050353">
    <property type="entry name" value="PyrK_electron_transfer"/>
</dbReference>
<dbReference type="SUPFAM" id="SSF52343">
    <property type="entry name" value="Ferredoxin reductase-like, C-terminal NADP-linked domain"/>
    <property type="match status" value="1"/>
</dbReference>
<name>A0A1Q9JJ75_9FIRM</name>
<dbReference type="Pfam" id="PF00175">
    <property type="entry name" value="NAD_binding_1"/>
    <property type="match status" value="1"/>
</dbReference>
<dbReference type="InterPro" id="IPR012165">
    <property type="entry name" value="Cyt_c3_hydrogenase_gsu"/>
</dbReference>
<dbReference type="PANTHER" id="PTHR43513:SF3">
    <property type="entry name" value="DIHYDROOROTATE DEHYDROGENASE B (NAD(+)), ELECTRON TRANSFER SUBUNIT-RELATED"/>
    <property type="match status" value="1"/>
</dbReference>
<keyword evidence="9 12" id="KW-0411">Iron-sulfur</keyword>
<dbReference type="GO" id="GO:0046872">
    <property type="term" value="F:metal ion binding"/>
    <property type="evidence" value="ECO:0007669"/>
    <property type="project" value="UniProtKB-KW"/>
</dbReference>
<dbReference type="GO" id="GO:0050660">
    <property type="term" value="F:flavin adenine dinucleotide binding"/>
    <property type="evidence" value="ECO:0007669"/>
    <property type="project" value="InterPro"/>
</dbReference>
<feature type="binding site" evidence="11">
    <location>
        <begin position="70"/>
        <end position="71"/>
    </location>
    <ligand>
        <name>FAD</name>
        <dbReference type="ChEBI" id="CHEBI:57692"/>
    </ligand>
</feature>
<dbReference type="PIRSF" id="PIRSF006816">
    <property type="entry name" value="Cyc3_hyd_g"/>
    <property type="match status" value="1"/>
</dbReference>
<dbReference type="SUPFAM" id="SSF63380">
    <property type="entry name" value="Riboflavin synthase domain-like"/>
    <property type="match status" value="1"/>
</dbReference>
<keyword evidence="6 11" id="KW-0274">FAD</keyword>
<comment type="cofactor">
    <cofactor evidence="10">
        <name>[2Fe-2S] cluster</name>
        <dbReference type="ChEBI" id="CHEBI:190135"/>
    </cofactor>
</comment>
<dbReference type="GO" id="GO:0051537">
    <property type="term" value="F:2 iron, 2 sulfur cluster binding"/>
    <property type="evidence" value="ECO:0007669"/>
    <property type="project" value="UniProtKB-KW"/>
</dbReference>
<evidence type="ECO:0000259" key="13">
    <source>
        <dbReference type="PROSITE" id="PS51384"/>
    </source>
</evidence>
<evidence type="ECO:0000256" key="8">
    <source>
        <dbReference type="ARBA" id="ARBA00023004"/>
    </source>
</evidence>
<evidence type="ECO:0000256" key="6">
    <source>
        <dbReference type="ARBA" id="ARBA00022827"/>
    </source>
</evidence>
<dbReference type="Gene3D" id="3.40.50.80">
    <property type="entry name" value="Nucleotide-binding domain of ferredoxin-NADP reductase (FNR) module"/>
    <property type="match status" value="1"/>
</dbReference>
<comment type="cofactor">
    <cofactor evidence="11">
        <name>FAD</name>
        <dbReference type="ChEBI" id="CHEBI:57692"/>
    </cofactor>
    <text evidence="11">Binds 1 FAD per subunit.</text>
</comment>
<accession>A0A1Q9JJ75</accession>
<dbReference type="Gene3D" id="2.10.240.10">
    <property type="entry name" value="Dihydroorotate dehydrogenase, electron transfer subunit"/>
    <property type="match status" value="1"/>
</dbReference>
<dbReference type="GO" id="GO:0006221">
    <property type="term" value="P:pyrimidine nucleotide biosynthetic process"/>
    <property type="evidence" value="ECO:0007669"/>
    <property type="project" value="InterPro"/>
</dbReference>
<dbReference type="InterPro" id="IPR037117">
    <property type="entry name" value="Dihydroorotate_DH_ele_sf"/>
</dbReference>
<feature type="binding site" evidence="12">
    <location>
        <position position="214"/>
    </location>
    <ligand>
        <name>[2Fe-2S] cluster</name>
        <dbReference type="ChEBI" id="CHEBI:190135"/>
    </ligand>
</feature>
<feature type="binding site" evidence="11">
    <location>
        <begin position="48"/>
        <end position="51"/>
    </location>
    <ligand>
        <name>FAD</name>
        <dbReference type="ChEBI" id="CHEBI:57692"/>
    </ligand>
</feature>
<evidence type="ECO:0000256" key="7">
    <source>
        <dbReference type="ARBA" id="ARBA00022982"/>
    </source>
</evidence>
<comment type="cofactor">
    <cofactor evidence="12">
        <name>[2Fe-2S] cluster</name>
        <dbReference type="ChEBI" id="CHEBI:190135"/>
    </cofactor>
    <text evidence="12">Binds 1 [2Fe-2S] cluster per subunit.</text>
</comment>
<keyword evidence="8 12" id="KW-0408">Iron</keyword>
<evidence type="ECO:0000313" key="15">
    <source>
        <dbReference type="Proteomes" id="UP000187404"/>
    </source>
</evidence>
<keyword evidence="2" id="KW-0813">Transport</keyword>
<dbReference type="InterPro" id="IPR039261">
    <property type="entry name" value="FNR_nucleotide-bd"/>
</dbReference>
<dbReference type="OrthoDB" id="9789468at2"/>
<feature type="binding site" evidence="12">
    <location>
        <position position="229"/>
    </location>
    <ligand>
        <name>[2Fe-2S] cluster</name>
        <dbReference type="ChEBI" id="CHEBI:190135"/>
    </ligand>
</feature>
<keyword evidence="7" id="KW-0249">Electron transport</keyword>
<dbReference type="PROSITE" id="PS51384">
    <property type="entry name" value="FAD_FR"/>
    <property type="match status" value="1"/>
</dbReference>
<dbReference type="STRING" id="1261640.BHK98_09380"/>
<gene>
    <name evidence="14" type="ORF">BHK98_09380</name>
</gene>
<evidence type="ECO:0000256" key="4">
    <source>
        <dbReference type="ARBA" id="ARBA00022714"/>
    </source>
</evidence>
<proteinExistence type="inferred from homology"/>
<dbReference type="GO" id="GO:0016491">
    <property type="term" value="F:oxidoreductase activity"/>
    <property type="evidence" value="ECO:0007669"/>
    <property type="project" value="InterPro"/>
</dbReference>
<feature type="binding site" evidence="12">
    <location>
        <position position="209"/>
    </location>
    <ligand>
        <name>[2Fe-2S] cluster</name>
        <dbReference type="ChEBI" id="CHEBI:190135"/>
    </ligand>
</feature>